<dbReference type="PANTHER" id="PTHR37984">
    <property type="entry name" value="PROTEIN CBG26694"/>
    <property type="match status" value="1"/>
</dbReference>
<name>A0A0A9X016_LYGHE</name>
<dbReference type="InterPro" id="IPR012337">
    <property type="entry name" value="RNaseH-like_sf"/>
</dbReference>
<dbReference type="GO" id="GO:0003964">
    <property type="term" value="F:RNA-directed DNA polymerase activity"/>
    <property type="evidence" value="ECO:0007669"/>
    <property type="project" value="UniProtKB-EC"/>
</dbReference>
<dbReference type="Gene3D" id="1.10.340.70">
    <property type="match status" value="1"/>
</dbReference>
<dbReference type="PANTHER" id="PTHR37984:SF15">
    <property type="entry name" value="INTEGRASE CATALYTIC DOMAIN-CONTAINING PROTEIN"/>
    <property type="match status" value="1"/>
</dbReference>
<dbReference type="FunFam" id="3.30.420.10:FF:000032">
    <property type="entry name" value="Retrovirus-related Pol polyprotein from transposon 297-like Protein"/>
    <property type="match status" value="1"/>
</dbReference>
<dbReference type="AlphaFoldDB" id="A0A0A9X016"/>
<dbReference type="InterPro" id="IPR036397">
    <property type="entry name" value="RNaseH_sf"/>
</dbReference>
<protein>
    <recommendedName>
        <fullName evidence="1">RNA-directed DNA polymerase</fullName>
        <ecNumber evidence="1">2.7.7.49</ecNumber>
    </recommendedName>
</protein>
<feature type="domain" description="Integrase catalytic" evidence="2">
    <location>
        <begin position="111"/>
        <end position="270"/>
    </location>
</feature>
<dbReference type="Gene3D" id="3.30.420.10">
    <property type="entry name" value="Ribonuclease H-like superfamily/Ribonuclease H"/>
    <property type="match status" value="1"/>
</dbReference>
<dbReference type="EMBL" id="GBHO01030588">
    <property type="protein sequence ID" value="JAG13016.1"/>
    <property type="molecule type" value="Transcribed_RNA"/>
</dbReference>
<dbReference type="FunFam" id="1.10.340.70:FF:000001">
    <property type="entry name" value="Retrovirus-related Pol polyprotein from transposon gypsy-like Protein"/>
    <property type="match status" value="1"/>
</dbReference>
<dbReference type="Pfam" id="PF00665">
    <property type="entry name" value="rve"/>
    <property type="match status" value="1"/>
</dbReference>
<feature type="non-terminal residue" evidence="3">
    <location>
        <position position="272"/>
    </location>
</feature>
<dbReference type="InterPro" id="IPR050951">
    <property type="entry name" value="Retrovirus_Pol_polyprotein"/>
</dbReference>
<dbReference type="PROSITE" id="PS50994">
    <property type="entry name" value="INTEGRASE"/>
    <property type="match status" value="1"/>
</dbReference>
<evidence type="ECO:0000256" key="1">
    <source>
        <dbReference type="ARBA" id="ARBA00012493"/>
    </source>
</evidence>
<sequence length="272" mass="30941">EKNTRIQQLVKRWESLEVIGGKLFHRWETKGRRHHWQWVVPVKAIPKVLAQCHSSLEGGHFGFWKTLGKIKQYYFWPGMTSDTKVWCKTCYICCKVKGPGRSYPAPLQQSQVGGPFQRIGMDILGPFPQTKRGNRVVLVLADYFTKWPEAIALPNQDAQTIASALVEKFISIHGVPNEVHTDQGRNFEAKLMEEVNGLLGARRTRTTPLHPQSGGLVERLNRTLTKYLAMFVAENQDDWDTKLPLFLLAYRSAPQETTGLSPAQLVFGRDLN</sequence>
<organism evidence="3">
    <name type="scientific">Lygus hesperus</name>
    <name type="common">Western plant bug</name>
    <dbReference type="NCBI Taxonomy" id="30085"/>
    <lineage>
        <taxon>Eukaryota</taxon>
        <taxon>Metazoa</taxon>
        <taxon>Ecdysozoa</taxon>
        <taxon>Arthropoda</taxon>
        <taxon>Hexapoda</taxon>
        <taxon>Insecta</taxon>
        <taxon>Pterygota</taxon>
        <taxon>Neoptera</taxon>
        <taxon>Paraneoptera</taxon>
        <taxon>Hemiptera</taxon>
        <taxon>Heteroptera</taxon>
        <taxon>Panheteroptera</taxon>
        <taxon>Cimicomorpha</taxon>
        <taxon>Miridae</taxon>
        <taxon>Mirini</taxon>
        <taxon>Lygus</taxon>
    </lineage>
</organism>
<feature type="non-terminal residue" evidence="3">
    <location>
        <position position="1"/>
    </location>
</feature>
<dbReference type="GO" id="GO:0015074">
    <property type="term" value="P:DNA integration"/>
    <property type="evidence" value="ECO:0007669"/>
    <property type="project" value="InterPro"/>
</dbReference>
<accession>A0A0A9X016</accession>
<reference evidence="3" key="2">
    <citation type="submission" date="2014-07" db="EMBL/GenBank/DDBJ databases">
        <authorList>
            <person name="Hull J."/>
        </authorList>
    </citation>
    <scope>NUCLEOTIDE SEQUENCE</scope>
</reference>
<dbReference type="InterPro" id="IPR001584">
    <property type="entry name" value="Integrase_cat-core"/>
</dbReference>
<dbReference type="InterPro" id="IPR041588">
    <property type="entry name" value="Integrase_H2C2"/>
</dbReference>
<evidence type="ECO:0000313" key="3">
    <source>
        <dbReference type="EMBL" id="JAG13016.1"/>
    </source>
</evidence>
<evidence type="ECO:0000259" key="2">
    <source>
        <dbReference type="PROSITE" id="PS50994"/>
    </source>
</evidence>
<proteinExistence type="predicted"/>
<dbReference type="Pfam" id="PF17921">
    <property type="entry name" value="Integrase_H2C2"/>
    <property type="match status" value="1"/>
</dbReference>
<dbReference type="SUPFAM" id="SSF53098">
    <property type="entry name" value="Ribonuclease H-like"/>
    <property type="match status" value="1"/>
</dbReference>
<dbReference type="GO" id="GO:0003676">
    <property type="term" value="F:nucleic acid binding"/>
    <property type="evidence" value="ECO:0007669"/>
    <property type="project" value="InterPro"/>
</dbReference>
<reference evidence="3" key="1">
    <citation type="journal article" date="2014" name="PLoS ONE">
        <title>Transcriptome-Based Identification of ABC Transporters in the Western Tarnished Plant Bug Lygus hesperus.</title>
        <authorList>
            <person name="Hull J.J."/>
            <person name="Chaney K."/>
            <person name="Geib S.M."/>
            <person name="Fabrick J.A."/>
            <person name="Brent C.S."/>
            <person name="Walsh D."/>
            <person name="Lavine L.C."/>
        </authorList>
    </citation>
    <scope>NUCLEOTIDE SEQUENCE</scope>
</reference>
<dbReference type="EC" id="2.7.7.49" evidence="1"/>
<gene>
    <name evidence="3" type="ORF">CM83_9180</name>
</gene>